<keyword evidence="6" id="KW-0970">Cilium biogenesis/degradation</keyword>
<feature type="domain" description="Ciliogenesis-associated TTC17-interacting protein N-terminal" evidence="13">
    <location>
        <begin position="19"/>
        <end position="93"/>
    </location>
</feature>
<keyword evidence="8" id="KW-0206">Cytoskeleton</keyword>
<organism evidence="14 15">
    <name type="scientific">Cyprinus carpio carpio</name>
    <dbReference type="NCBI Taxonomy" id="630221"/>
    <lineage>
        <taxon>Eukaryota</taxon>
        <taxon>Metazoa</taxon>
        <taxon>Chordata</taxon>
        <taxon>Craniata</taxon>
        <taxon>Vertebrata</taxon>
        <taxon>Euteleostomi</taxon>
        <taxon>Actinopterygii</taxon>
        <taxon>Neopterygii</taxon>
        <taxon>Teleostei</taxon>
        <taxon>Ostariophysi</taxon>
        <taxon>Cypriniformes</taxon>
        <taxon>Cyprinidae</taxon>
        <taxon>Cyprininae</taxon>
        <taxon>Cyprinus</taxon>
    </lineage>
</organism>
<dbReference type="InterPro" id="IPR048777">
    <property type="entry name" value="CATIP_N"/>
</dbReference>
<sequence>MEESESTQNEPEELKASVNAVEFIYSITPKDLDQCLFADSLVTVSDSGRELGDFSVSVTKASYNEELCYLLHANSHGTIDDIPCGTSIIGQLTLYNDYFLLFIICWLEHECHLCHFLKNVKPCICSFVILPAYISRNLEILEENHHEYVKLEKQTVDRKVHIVKQDDQLVVNRIISEKEGVKTQTHTFPLSSLKGFVSESSNLIILRILARQKTVPENMTFLSFDADTLLSKSAYRALGCKKQMIGEELVDIFGIERTVSSAKDSSGTWHCYFLPDGHLASRVQLGSPAIMKLLHLPFLLDGVEKDQIPVFEKKPLIWEEDMELYSKFLDRKEELKADYSSYVRQHPEIKALLADFLQFLLLRKPQDVFSFAHDFFAPFASQSPPGKFHKDSQNFP</sequence>
<dbReference type="GO" id="GO:0005856">
    <property type="term" value="C:cytoskeleton"/>
    <property type="evidence" value="ECO:0007669"/>
    <property type="project" value="UniProtKB-SubCell"/>
</dbReference>
<comment type="function">
    <text evidence="10">Plays a role in primary ciliogenesis by modulating actin polymerization.</text>
</comment>
<dbReference type="Proteomes" id="UP001108240">
    <property type="component" value="Unplaced"/>
</dbReference>
<dbReference type="PANTHER" id="PTHR15505">
    <property type="entry name" value="RIIA DOMAIN-CONTAINING PROTEIN 1"/>
    <property type="match status" value="1"/>
</dbReference>
<keyword evidence="7" id="KW-0472">Membrane</keyword>
<dbReference type="GO" id="GO:0005886">
    <property type="term" value="C:plasma membrane"/>
    <property type="evidence" value="ECO:0007669"/>
    <property type="project" value="UniProtKB-SubCell"/>
</dbReference>
<evidence type="ECO:0000256" key="4">
    <source>
        <dbReference type="ARBA" id="ARBA00022475"/>
    </source>
</evidence>
<evidence type="ECO:0000256" key="5">
    <source>
        <dbReference type="ARBA" id="ARBA00022490"/>
    </source>
</evidence>
<evidence type="ECO:0000256" key="6">
    <source>
        <dbReference type="ARBA" id="ARBA00022794"/>
    </source>
</evidence>
<evidence type="ECO:0000256" key="1">
    <source>
        <dbReference type="ARBA" id="ARBA00004123"/>
    </source>
</evidence>
<evidence type="ECO:0000256" key="12">
    <source>
        <dbReference type="ARBA" id="ARBA00039249"/>
    </source>
</evidence>
<dbReference type="Ensembl" id="ENSCCRT00000095919.2">
    <property type="protein sequence ID" value="ENSCCRP00000088297.2"/>
    <property type="gene ID" value="ENSCCRG00000048030.2"/>
</dbReference>
<reference evidence="14" key="2">
    <citation type="submission" date="2025-09" db="UniProtKB">
        <authorList>
            <consortium name="Ensembl"/>
        </authorList>
    </citation>
    <scope>IDENTIFICATION</scope>
</reference>
<keyword evidence="4" id="KW-1003">Cell membrane</keyword>
<proteinExistence type="inferred from homology"/>
<reference evidence="14" key="1">
    <citation type="submission" date="2025-08" db="UniProtKB">
        <authorList>
            <consortium name="Ensembl"/>
        </authorList>
    </citation>
    <scope>IDENTIFICATION</scope>
</reference>
<dbReference type="OMA" id="HYSTDHL"/>
<dbReference type="SUPFAM" id="SSF47391">
    <property type="entry name" value="Dimerization-anchoring domain of cAMP-dependent PK regulatory subunit"/>
    <property type="match status" value="1"/>
</dbReference>
<dbReference type="AlphaFoldDB" id="A0A8C1I0B6"/>
<evidence type="ECO:0000256" key="9">
    <source>
        <dbReference type="ARBA" id="ARBA00023242"/>
    </source>
</evidence>
<dbReference type="GO" id="GO:0044782">
    <property type="term" value="P:cilium organization"/>
    <property type="evidence" value="ECO:0007669"/>
    <property type="project" value="TreeGrafter"/>
</dbReference>
<keyword evidence="15" id="KW-1185">Reference proteome</keyword>
<protein>
    <recommendedName>
        <fullName evidence="12">Ciliogenesis-associated TTC17-interacting protein</fullName>
    </recommendedName>
</protein>
<dbReference type="GeneTree" id="ENSGT00940000154101"/>
<name>A0A8C1I0B6_CYPCA</name>
<evidence type="ECO:0000256" key="10">
    <source>
        <dbReference type="ARBA" id="ARBA00037538"/>
    </source>
</evidence>
<evidence type="ECO:0000256" key="8">
    <source>
        <dbReference type="ARBA" id="ARBA00023212"/>
    </source>
</evidence>
<accession>A0A8C1I0B6</accession>
<comment type="subcellular location">
    <subcellularLocation>
        <location evidence="2">Cell membrane</location>
    </subcellularLocation>
    <subcellularLocation>
        <location evidence="3">Cytoplasm</location>
        <location evidence="3">Cytoskeleton</location>
    </subcellularLocation>
    <subcellularLocation>
        <location evidence="1">Nucleus</location>
    </subcellularLocation>
</comment>
<keyword evidence="5" id="KW-0963">Cytoplasm</keyword>
<evidence type="ECO:0000256" key="3">
    <source>
        <dbReference type="ARBA" id="ARBA00004245"/>
    </source>
</evidence>
<evidence type="ECO:0000256" key="7">
    <source>
        <dbReference type="ARBA" id="ARBA00023136"/>
    </source>
</evidence>
<dbReference type="PANTHER" id="PTHR15505:SF3">
    <property type="entry name" value="CILIOGENESIS-ASSOCIATED TTC17-INTERACTING PROTEIN"/>
    <property type="match status" value="1"/>
</dbReference>
<keyword evidence="9" id="KW-0539">Nucleus</keyword>
<evidence type="ECO:0000313" key="14">
    <source>
        <dbReference type="Ensembl" id="ENSCCRP00000088297.2"/>
    </source>
</evidence>
<evidence type="ECO:0000256" key="2">
    <source>
        <dbReference type="ARBA" id="ARBA00004236"/>
    </source>
</evidence>
<dbReference type="GO" id="GO:0005634">
    <property type="term" value="C:nucleus"/>
    <property type="evidence" value="ECO:0007669"/>
    <property type="project" value="UniProtKB-SubCell"/>
</dbReference>
<dbReference type="GO" id="GO:0030041">
    <property type="term" value="P:actin filament polymerization"/>
    <property type="evidence" value="ECO:0007669"/>
    <property type="project" value="TreeGrafter"/>
</dbReference>
<evidence type="ECO:0000256" key="11">
    <source>
        <dbReference type="ARBA" id="ARBA00037938"/>
    </source>
</evidence>
<dbReference type="CDD" id="cd22973">
    <property type="entry name" value="DD_CATIP"/>
    <property type="match status" value="1"/>
</dbReference>
<feature type="domain" description="Ciliogenesis-associated TTC17-interacting protein N-terminal" evidence="13">
    <location>
        <begin position="130"/>
        <end position="288"/>
    </location>
</feature>
<dbReference type="Pfam" id="PF21772">
    <property type="entry name" value="CATIP_N"/>
    <property type="match status" value="2"/>
</dbReference>
<evidence type="ECO:0000259" key="13">
    <source>
        <dbReference type="Pfam" id="PF21772"/>
    </source>
</evidence>
<comment type="similarity">
    <text evidence="11">Belongs to the CATIP family.</text>
</comment>
<evidence type="ECO:0000313" key="15">
    <source>
        <dbReference type="Proteomes" id="UP001108240"/>
    </source>
</evidence>
<dbReference type="InterPro" id="IPR047501">
    <property type="entry name" value="DD_CATIP"/>
</dbReference>